<dbReference type="Pfam" id="PF02518">
    <property type="entry name" value="HATPase_c"/>
    <property type="match status" value="1"/>
</dbReference>
<evidence type="ECO:0000259" key="7">
    <source>
        <dbReference type="Pfam" id="PF02518"/>
    </source>
</evidence>
<evidence type="ECO:0000256" key="5">
    <source>
        <dbReference type="ARBA" id="ARBA00023012"/>
    </source>
</evidence>
<organism evidence="8 9">
    <name type="scientific">Cohnella soli</name>
    <dbReference type="NCBI Taxonomy" id="425005"/>
    <lineage>
        <taxon>Bacteria</taxon>
        <taxon>Bacillati</taxon>
        <taxon>Bacillota</taxon>
        <taxon>Bacilli</taxon>
        <taxon>Bacillales</taxon>
        <taxon>Paenibacillaceae</taxon>
        <taxon>Cohnella</taxon>
    </lineage>
</organism>
<comment type="catalytic activity">
    <reaction evidence="1">
        <text>ATP + protein L-histidine = ADP + protein N-phospho-L-histidine.</text>
        <dbReference type="EC" id="2.7.13.3"/>
    </reaction>
</comment>
<feature type="region of interest" description="Disordered" evidence="6">
    <location>
        <begin position="78"/>
        <end position="105"/>
    </location>
</feature>
<sequence>MPALRTYIDNYERHYGIRVRFDCSLRKRPDLLIETTIYRVIQEALTNVGKYAGVSEATVTLHDTGTNLEASVEDRGAGFNHSEAGMRRRAVQHGGARAPSPANCA</sequence>
<dbReference type="PANTHER" id="PTHR24421">
    <property type="entry name" value="NITRATE/NITRITE SENSOR PROTEIN NARX-RELATED"/>
    <property type="match status" value="1"/>
</dbReference>
<dbReference type="Gene3D" id="3.30.565.10">
    <property type="entry name" value="Histidine kinase-like ATPase, C-terminal domain"/>
    <property type="match status" value="1"/>
</dbReference>
<proteinExistence type="predicted"/>
<dbReference type="InterPro" id="IPR036890">
    <property type="entry name" value="HATPase_C_sf"/>
</dbReference>
<feature type="domain" description="Histidine kinase/HSP90-like ATPase" evidence="7">
    <location>
        <begin position="34"/>
        <end position="83"/>
    </location>
</feature>
<keyword evidence="9" id="KW-1185">Reference proteome</keyword>
<evidence type="ECO:0000256" key="6">
    <source>
        <dbReference type="SAM" id="MobiDB-lite"/>
    </source>
</evidence>
<dbReference type="Proteomes" id="UP001596113">
    <property type="component" value="Unassembled WGS sequence"/>
</dbReference>
<dbReference type="GO" id="GO:0016301">
    <property type="term" value="F:kinase activity"/>
    <property type="evidence" value="ECO:0007669"/>
    <property type="project" value="UniProtKB-KW"/>
</dbReference>
<dbReference type="PANTHER" id="PTHR24421:SF10">
    <property type="entry name" value="NITRATE_NITRITE SENSOR PROTEIN NARQ"/>
    <property type="match status" value="1"/>
</dbReference>
<dbReference type="CDD" id="cd16917">
    <property type="entry name" value="HATPase_UhpB-NarQ-NarX-like"/>
    <property type="match status" value="1"/>
</dbReference>
<evidence type="ECO:0000313" key="8">
    <source>
        <dbReference type="EMBL" id="MFC5406361.1"/>
    </source>
</evidence>
<dbReference type="SUPFAM" id="SSF55874">
    <property type="entry name" value="ATPase domain of HSP90 chaperone/DNA topoisomerase II/histidine kinase"/>
    <property type="match status" value="1"/>
</dbReference>
<dbReference type="InterPro" id="IPR003594">
    <property type="entry name" value="HATPase_dom"/>
</dbReference>
<evidence type="ECO:0000256" key="3">
    <source>
        <dbReference type="ARBA" id="ARBA00022679"/>
    </source>
</evidence>
<dbReference type="EMBL" id="JBHSMI010000052">
    <property type="protein sequence ID" value="MFC5406361.1"/>
    <property type="molecule type" value="Genomic_DNA"/>
</dbReference>
<protein>
    <recommendedName>
        <fullName evidence="2">histidine kinase</fullName>
        <ecNumber evidence="2">2.7.13.3</ecNumber>
    </recommendedName>
</protein>
<dbReference type="InterPro" id="IPR050482">
    <property type="entry name" value="Sensor_HK_TwoCompSys"/>
</dbReference>
<evidence type="ECO:0000313" key="9">
    <source>
        <dbReference type="Proteomes" id="UP001596113"/>
    </source>
</evidence>
<comment type="caution">
    <text evidence="8">The sequence shown here is derived from an EMBL/GenBank/DDBJ whole genome shotgun (WGS) entry which is preliminary data.</text>
</comment>
<evidence type="ECO:0000256" key="1">
    <source>
        <dbReference type="ARBA" id="ARBA00000085"/>
    </source>
</evidence>
<keyword evidence="4 8" id="KW-0418">Kinase</keyword>
<keyword evidence="3" id="KW-0808">Transferase</keyword>
<dbReference type="RefSeq" id="WP_378138439.1">
    <property type="nucleotide sequence ID" value="NZ_JBHSMI010000052.1"/>
</dbReference>
<gene>
    <name evidence="8" type="ORF">ACFPOF_26820</name>
</gene>
<keyword evidence="5" id="KW-0902">Two-component regulatory system</keyword>
<accession>A0ABW0HYM6</accession>
<evidence type="ECO:0000256" key="2">
    <source>
        <dbReference type="ARBA" id="ARBA00012438"/>
    </source>
</evidence>
<reference evidence="9" key="1">
    <citation type="journal article" date="2019" name="Int. J. Syst. Evol. Microbiol.">
        <title>The Global Catalogue of Microorganisms (GCM) 10K type strain sequencing project: providing services to taxonomists for standard genome sequencing and annotation.</title>
        <authorList>
            <consortium name="The Broad Institute Genomics Platform"/>
            <consortium name="The Broad Institute Genome Sequencing Center for Infectious Disease"/>
            <person name="Wu L."/>
            <person name="Ma J."/>
        </authorList>
    </citation>
    <scope>NUCLEOTIDE SEQUENCE [LARGE SCALE GENOMIC DNA]</scope>
    <source>
        <strain evidence="9">CGMCC 1.18575</strain>
    </source>
</reference>
<name>A0ABW0HYM6_9BACL</name>
<dbReference type="EC" id="2.7.13.3" evidence="2"/>
<evidence type="ECO:0000256" key="4">
    <source>
        <dbReference type="ARBA" id="ARBA00022777"/>
    </source>
</evidence>